<sequence length="104" mass="12051">MKIEKTVGRRTLEGDGRDKCMPLGEEKIFDLSFRIMSISSFKEDVRNAWFSLKWSLPSSIMKSGQALSQMIDRASCGGYLVALGWEQRMEQWCLFPIFFLQMTQ</sequence>
<accession>A0A7J7GVX9</accession>
<evidence type="ECO:0000313" key="1">
    <source>
        <dbReference type="EMBL" id="KAF5944942.1"/>
    </source>
</evidence>
<reference evidence="1 2" key="2">
    <citation type="submission" date="2020-07" db="EMBL/GenBank/DDBJ databases">
        <title>Genome assembly of wild tea tree DASZ reveals pedigree and selection history of tea varieties.</title>
        <authorList>
            <person name="Zhang W."/>
        </authorList>
    </citation>
    <scope>NUCLEOTIDE SEQUENCE [LARGE SCALE GENOMIC DNA]</scope>
    <source>
        <strain evidence="2">cv. G240</strain>
        <tissue evidence="1">Leaf</tissue>
    </source>
</reference>
<proteinExistence type="predicted"/>
<reference evidence="2" key="1">
    <citation type="journal article" date="2020" name="Nat. Commun.">
        <title>Genome assembly of wild tea tree DASZ reveals pedigree and selection history of tea varieties.</title>
        <authorList>
            <person name="Zhang W."/>
            <person name="Zhang Y."/>
            <person name="Qiu H."/>
            <person name="Guo Y."/>
            <person name="Wan H."/>
            <person name="Zhang X."/>
            <person name="Scossa F."/>
            <person name="Alseekh S."/>
            <person name="Zhang Q."/>
            <person name="Wang P."/>
            <person name="Xu L."/>
            <person name="Schmidt M.H."/>
            <person name="Jia X."/>
            <person name="Li D."/>
            <person name="Zhu A."/>
            <person name="Guo F."/>
            <person name="Chen W."/>
            <person name="Ni D."/>
            <person name="Usadel B."/>
            <person name="Fernie A.R."/>
            <person name="Wen W."/>
        </authorList>
    </citation>
    <scope>NUCLEOTIDE SEQUENCE [LARGE SCALE GENOMIC DNA]</scope>
    <source>
        <strain evidence="2">cv. G240</strain>
    </source>
</reference>
<comment type="caution">
    <text evidence="1">The sequence shown here is derived from an EMBL/GenBank/DDBJ whole genome shotgun (WGS) entry which is preliminary data.</text>
</comment>
<dbReference type="EMBL" id="JACBKZ010000008">
    <property type="protein sequence ID" value="KAF5944942.1"/>
    <property type="molecule type" value="Genomic_DNA"/>
</dbReference>
<dbReference type="Proteomes" id="UP000593564">
    <property type="component" value="Unassembled WGS sequence"/>
</dbReference>
<dbReference type="AlphaFoldDB" id="A0A7J7GVX9"/>
<protein>
    <submittedName>
        <fullName evidence="1">Uncharacterized protein</fullName>
    </submittedName>
</protein>
<keyword evidence="2" id="KW-1185">Reference proteome</keyword>
<evidence type="ECO:0000313" key="2">
    <source>
        <dbReference type="Proteomes" id="UP000593564"/>
    </source>
</evidence>
<gene>
    <name evidence="1" type="ORF">HYC85_019019</name>
</gene>
<name>A0A7J7GVX9_CAMSI</name>
<organism evidence="1 2">
    <name type="scientific">Camellia sinensis</name>
    <name type="common">Tea plant</name>
    <name type="synonym">Thea sinensis</name>
    <dbReference type="NCBI Taxonomy" id="4442"/>
    <lineage>
        <taxon>Eukaryota</taxon>
        <taxon>Viridiplantae</taxon>
        <taxon>Streptophyta</taxon>
        <taxon>Embryophyta</taxon>
        <taxon>Tracheophyta</taxon>
        <taxon>Spermatophyta</taxon>
        <taxon>Magnoliopsida</taxon>
        <taxon>eudicotyledons</taxon>
        <taxon>Gunneridae</taxon>
        <taxon>Pentapetalae</taxon>
        <taxon>asterids</taxon>
        <taxon>Ericales</taxon>
        <taxon>Theaceae</taxon>
        <taxon>Camellia</taxon>
    </lineage>
</organism>